<feature type="transmembrane region" description="Helical" evidence="11">
    <location>
        <begin position="428"/>
        <end position="450"/>
    </location>
</feature>
<evidence type="ECO:0000256" key="8">
    <source>
        <dbReference type="ARBA" id="ARBA00023136"/>
    </source>
</evidence>
<evidence type="ECO:0000259" key="12">
    <source>
        <dbReference type="Pfam" id="PF03600"/>
    </source>
</evidence>
<feature type="domain" description="Citrate transporter-like" evidence="12">
    <location>
        <begin position="20"/>
        <end position="377"/>
    </location>
</feature>
<organism evidence="13 14">
    <name type="scientific">Neptunitalea chrysea</name>
    <dbReference type="NCBI Taxonomy" id="1647581"/>
    <lineage>
        <taxon>Bacteria</taxon>
        <taxon>Pseudomonadati</taxon>
        <taxon>Bacteroidota</taxon>
        <taxon>Flavobacteriia</taxon>
        <taxon>Flavobacteriales</taxon>
        <taxon>Flavobacteriaceae</taxon>
        <taxon>Neptunitalea</taxon>
    </lineage>
</organism>
<feature type="transmembrane region" description="Helical" evidence="11">
    <location>
        <begin position="310"/>
        <end position="333"/>
    </location>
</feature>
<keyword evidence="4 11" id="KW-0812">Transmembrane</keyword>
<dbReference type="AlphaFoldDB" id="A0A9W6EU00"/>
<accession>A0A9W6EU00</accession>
<feature type="transmembrane region" description="Helical" evidence="11">
    <location>
        <begin position="235"/>
        <end position="252"/>
    </location>
</feature>
<feature type="transmembrane region" description="Helical" evidence="11">
    <location>
        <begin position="77"/>
        <end position="94"/>
    </location>
</feature>
<evidence type="ECO:0000256" key="6">
    <source>
        <dbReference type="ARBA" id="ARBA00023053"/>
    </source>
</evidence>
<evidence type="ECO:0000256" key="3">
    <source>
        <dbReference type="ARBA" id="ARBA00022449"/>
    </source>
</evidence>
<dbReference type="Pfam" id="PF03600">
    <property type="entry name" value="CitMHS"/>
    <property type="match status" value="1"/>
</dbReference>
<evidence type="ECO:0000313" key="14">
    <source>
        <dbReference type="Proteomes" id="UP001143545"/>
    </source>
</evidence>
<evidence type="ECO:0000256" key="9">
    <source>
        <dbReference type="ARBA" id="ARBA00023201"/>
    </source>
</evidence>
<evidence type="ECO:0000256" key="5">
    <source>
        <dbReference type="ARBA" id="ARBA00022989"/>
    </source>
</evidence>
<dbReference type="NCBIfam" id="NF038006">
    <property type="entry name" value="NhaD_1"/>
    <property type="match status" value="1"/>
</dbReference>
<comment type="similarity">
    <text evidence="10">Belongs to the NhaD Na(+)/H(+) (TC 2.A.62) antiporter family.</text>
</comment>
<dbReference type="GO" id="GO:0016020">
    <property type="term" value="C:membrane"/>
    <property type="evidence" value="ECO:0007669"/>
    <property type="project" value="UniProtKB-SubCell"/>
</dbReference>
<dbReference type="PANTHER" id="PTHR43269:SF2">
    <property type="entry name" value="SODIUM_PROTON ANTIPORTER 1-RELATED"/>
    <property type="match status" value="1"/>
</dbReference>
<gene>
    <name evidence="13" type="ORF">NBRC110019_18750</name>
</gene>
<evidence type="ECO:0000256" key="7">
    <source>
        <dbReference type="ARBA" id="ARBA00023065"/>
    </source>
</evidence>
<protein>
    <recommendedName>
        <fullName evidence="12">Citrate transporter-like domain-containing protein</fullName>
    </recommendedName>
</protein>
<dbReference type="GO" id="GO:0015297">
    <property type="term" value="F:antiporter activity"/>
    <property type="evidence" value="ECO:0007669"/>
    <property type="project" value="UniProtKB-KW"/>
</dbReference>
<proteinExistence type="inferred from homology"/>
<name>A0A9W6EU00_9FLAO</name>
<dbReference type="InterPro" id="IPR004680">
    <property type="entry name" value="Cit_transptr-like_dom"/>
</dbReference>
<keyword evidence="8 11" id="KW-0472">Membrane</keyword>
<evidence type="ECO:0000256" key="2">
    <source>
        <dbReference type="ARBA" id="ARBA00022448"/>
    </source>
</evidence>
<dbReference type="RefSeq" id="WP_281754375.1">
    <property type="nucleotide sequence ID" value="NZ_BRVP01000011.1"/>
</dbReference>
<dbReference type="InterPro" id="IPR045016">
    <property type="entry name" value="NhaD-like"/>
</dbReference>
<keyword evidence="14" id="KW-1185">Reference proteome</keyword>
<evidence type="ECO:0000256" key="1">
    <source>
        <dbReference type="ARBA" id="ARBA00004141"/>
    </source>
</evidence>
<keyword evidence="7" id="KW-0406">Ion transport</keyword>
<keyword evidence="3" id="KW-0050">Antiport</keyword>
<dbReference type="PANTHER" id="PTHR43269">
    <property type="entry name" value="SODIUM/PROTON ANTIPORTER 1-RELATED"/>
    <property type="match status" value="1"/>
</dbReference>
<sequence>METIIIIVFVLGYLGIAFEHSVKVDKLIPALVMMAVLWALIGIDHMTVYEVNAQARELEPTHIDEILLHHLGKTAEIIVFLLGAMTIVEIIDYFDGFSTIKAFIKTKKKRSLLWIFSILAFILSAIIDNLTATIVLITILQKLVKDKDLRLWFAGIIIIAANAGGAWSPIGDVTTTMLWIANKVTAPSLIEHVFVPSILCFVVPTFVASRMKIFAGNVEVDENEEGSGSKFASRMFYLGLAGIISVPVFKMVTHLPPYMGMMLALAVVATFAELYSNTKISISHVDGESEAAAHHSPVHNALSKIELPSILFFLGILLAVAALESLGMLFQFADVLNESMPMLGTESMGEHVSDLTVMLLGAGSAVIDNVPLVAASIGMFAAGPDDPVWHFIAFSAGTGGSMLIIGSAAGVVAMGMEKINFVWFLKKISWLALLGFLSGSIGFILIRNLILNA</sequence>
<feature type="transmembrane region" description="Helical" evidence="11">
    <location>
        <begin position="190"/>
        <end position="208"/>
    </location>
</feature>
<dbReference type="EMBL" id="BRVP01000011">
    <property type="protein sequence ID" value="GLB52835.1"/>
    <property type="molecule type" value="Genomic_DNA"/>
</dbReference>
<comment type="subcellular location">
    <subcellularLocation>
        <location evidence="1">Membrane</location>
        <topology evidence="1">Multi-pass membrane protein</topology>
    </subcellularLocation>
</comment>
<dbReference type="Proteomes" id="UP001143545">
    <property type="component" value="Unassembled WGS sequence"/>
</dbReference>
<keyword evidence="9" id="KW-0739">Sodium transport</keyword>
<keyword evidence="6" id="KW-0915">Sodium</keyword>
<keyword evidence="5 11" id="KW-1133">Transmembrane helix</keyword>
<evidence type="ECO:0000256" key="10">
    <source>
        <dbReference type="ARBA" id="ARBA00025753"/>
    </source>
</evidence>
<dbReference type="GO" id="GO:0006814">
    <property type="term" value="P:sodium ion transport"/>
    <property type="evidence" value="ECO:0007669"/>
    <property type="project" value="UniProtKB-KW"/>
</dbReference>
<feature type="transmembrane region" description="Helical" evidence="11">
    <location>
        <begin position="114"/>
        <end position="139"/>
    </location>
</feature>
<keyword evidence="2" id="KW-0813">Transport</keyword>
<evidence type="ECO:0000313" key="13">
    <source>
        <dbReference type="EMBL" id="GLB52835.1"/>
    </source>
</evidence>
<evidence type="ECO:0000256" key="4">
    <source>
        <dbReference type="ARBA" id="ARBA00022692"/>
    </source>
</evidence>
<feature type="transmembrane region" description="Helical" evidence="11">
    <location>
        <begin position="27"/>
        <end position="49"/>
    </location>
</feature>
<evidence type="ECO:0000256" key="11">
    <source>
        <dbReference type="SAM" id="Phobius"/>
    </source>
</evidence>
<feature type="transmembrane region" description="Helical" evidence="11">
    <location>
        <begin position="388"/>
        <end position="416"/>
    </location>
</feature>
<feature type="transmembrane region" description="Helical" evidence="11">
    <location>
        <begin position="151"/>
        <end position="170"/>
    </location>
</feature>
<comment type="caution">
    <text evidence="13">The sequence shown here is derived from an EMBL/GenBank/DDBJ whole genome shotgun (WGS) entry which is preliminary data.</text>
</comment>
<reference evidence="13" key="1">
    <citation type="submission" date="2022-07" db="EMBL/GenBank/DDBJ databases">
        <title>Taxonomy of Novel Oxalotrophic and Methylotrophic Bacteria.</title>
        <authorList>
            <person name="Sahin N."/>
            <person name="Tani A."/>
        </authorList>
    </citation>
    <scope>NUCLEOTIDE SEQUENCE</scope>
    <source>
        <strain evidence="13">AM327</strain>
    </source>
</reference>
<feature type="transmembrane region" description="Helical" evidence="11">
    <location>
        <begin position="258"/>
        <end position="275"/>
    </location>
</feature>